<keyword evidence="16" id="KW-1185">Reference proteome</keyword>
<comment type="similarity">
    <text evidence="2">Belongs to the protein kinase superfamily. CMGC Ser/Thr protein kinase family. CDC2/CDKX subfamily.</text>
</comment>
<evidence type="ECO:0000256" key="2">
    <source>
        <dbReference type="ARBA" id="ARBA00006485"/>
    </source>
</evidence>
<sequence>MQNQIQKPVFNQTVNLVQKFYDKPFNPLPNLNEYELLNDLGQGTFGVVSKAKQKKSNRTVAIKRLKHYERDKNGFSITSLREILILKNIKNINIIQIIDIIVERKKRKDNNSISLDFYMVTPYMPSDLTGILQNPRISLTYSHKKCFIHQILKAVNFLHENNIIHRDIKTSNILINFNGTLKLADFGLARKYYGSTPSQHPTGNPVGKFKYTATVVTRWYRAPELVYGEIKYTQAIDIWSIGCVIGELFLKSPILTGKTDLDQGVKIFALCGTPFCDSETLQYYQSLPAFKTNVGLNNLPFRHSLNNVFLQLMDDDEEGIKFLSRFLNLNPFKRINTLEALNDNYFNLYPLPCLPEELPEFEESHEIDIERFKKERQMNNFSPNRVSSQRNDFNPYSKQIKKSKMNSTQNNYPNQNQNPMAMKYNQDERLAKPYYNGDINNSFNNKNTSFVNPPNQHGYQQNYNNKKRTYSAAVGNTNRTASTSFGSKEMNDILLNLDY</sequence>
<protein>
    <recommendedName>
        <fullName evidence="11">Serine/threonine-protein kinase BUR1</fullName>
        <ecNumber evidence="4">2.7.11.22</ecNumber>
        <ecNumber evidence="3">2.7.11.23</ecNumber>
    </recommendedName>
</protein>
<reference evidence="16" key="1">
    <citation type="submission" date="2016-05" db="EMBL/GenBank/DDBJ databases">
        <title>Comparative genomics of biotechnologically important yeasts.</title>
        <authorList>
            <consortium name="DOE Joint Genome Institute"/>
            <person name="Riley R."/>
            <person name="Haridas S."/>
            <person name="Wolfe K.H."/>
            <person name="Lopes M.R."/>
            <person name="Hittinger C.T."/>
            <person name="Goker M."/>
            <person name="Salamov A."/>
            <person name="Wisecaver J."/>
            <person name="Long T.M."/>
            <person name="Aerts A.L."/>
            <person name="Barry K."/>
            <person name="Choi C."/>
            <person name="Clum A."/>
            <person name="Coughlan A.Y."/>
            <person name="Deshpande S."/>
            <person name="Douglass A.P."/>
            <person name="Hanson S.J."/>
            <person name="Klenk H.-P."/>
            <person name="Labutti K."/>
            <person name="Lapidus A."/>
            <person name="Lindquist E."/>
            <person name="Lipzen A."/>
            <person name="Meier-Kolthoff J.P."/>
            <person name="Ohm R.A."/>
            <person name="Otillar R.P."/>
            <person name="Pangilinan J."/>
            <person name="Peng Y."/>
            <person name="Rokas A."/>
            <person name="Rosa C.A."/>
            <person name="Scheuner C."/>
            <person name="Sibirny A.A."/>
            <person name="Slot J.C."/>
            <person name="Stielow J.B."/>
            <person name="Sun H."/>
            <person name="Kurtzman C.P."/>
            <person name="Blackwell M."/>
            <person name="Grigoriev I.V."/>
            <person name="Jeffries T.W."/>
        </authorList>
    </citation>
    <scope>NUCLEOTIDE SEQUENCE [LARGE SCALE GENOMIC DNA]</scope>
    <source>
        <strain evidence="16">DSM 1968</strain>
    </source>
</reference>
<evidence type="ECO:0000256" key="10">
    <source>
        <dbReference type="ARBA" id="ARBA00023242"/>
    </source>
</evidence>
<proteinExistence type="inferred from homology"/>
<name>A0A1D2VIE9_9ASCO</name>
<dbReference type="SUPFAM" id="SSF56112">
    <property type="entry name" value="Protein kinase-like (PK-like)"/>
    <property type="match status" value="1"/>
</dbReference>
<dbReference type="InterPro" id="IPR008271">
    <property type="entry name" value="Ser/Thr_kinase_AS"/>
</dbReference>
<dbReference type="InterPro" id="IPR017441">
    <property type="entry name" value="Protein_kinase_ATP_BS"/>
</dbReference>
<feature type="domain" description="Protein kinase" evidence="14">
    <location>
        <begin position="34"/>
        <end position="346"/>
    </location>
</feature>
<dbReference type="GO" id="GO:0004693">
    <property type="term" value="F:cyclin-dependent protein serine/threonine kinase activity"/>
    <property type="evidence" value="ECO:0007669"/>
    <property type="project" value="UniProtKB-EC"/>
</dbReference>
<dbReference type="PROSITE" id="PS00108">
    <property type="entry name" value="PROTEIN_KINASE_ST"/>
    <property type="match status" value="1"/>
</dbReference>
<dbReference type="PANTHER" id="PTHR24056:SF233">
    <property type="entry name" value="CYCLIN-DEPENDENT KINASE 9"/>
    <property type="match status" value="1"/>
</dbReference>
<evidence type="ECO:0000256" key="6">
    <source>
        <dbReference type="ARBA" id="ARBA00022679"/>
    </source>
</evidence>
<dbReference type="FunCoup" id="A0A1D2VIE9">
    <property type="interactions" value="231"/>
</dbReference>
<keyword evidence="6" id="KW-0808">Transferase</keyword>
<dbReference type="InterPro" id="IPR050108">
    <property type="entry name" value="CDK"/>
</dbReference>
<dbReference type="FunFam" id="1.10.510.10:FF:000624">
    <property type="entry name" value="Mitogen-activated protein kinase"/>
    <property type="match status" value="1"/>
</dbReference>
<dbReference type="RefSeq" id="XP_020047738.1">
    <property type="nucleotide sequence ID" value="XM_020193065.1"/>
</dbReference>
<dbReference type="Proteomes" id="UP000095038">
    <property type="component" value="Unassembled WGS sequence"/>
</dbReference>
<dbReference type="PANTHER" id="PTHR24056">
    <property type="entry name" value="CELL DIVISION PROTEIN KINASE"/>
    <property type="match status" value="1"/>
</dbReference>
<dbReference type="STRING" id="1344418.A0A1D2VIE9"/>
<evidence type="ECO:0000256" key="1">
    <source>
        <dbReference type="ARBA" id="ARBA00004123"/>
    </source>
</evidence>
<dbReference type="Pfam" id="PF00069">
    <property type="entry name" value="Pkinase"/>
    <property type="match status" value="1"/>
</dbReference>
<dbReference type="GO" id="GO:0008353">
    <property type="term" value="F:RNA polymerase II CTD heptapeptide repeat kinase activity"/>
    <property type="evidence" value="ECO:0007669"/>
    <property type="project" value="UniProtKB-EC"/>
</dbReference>
<gene>
    <name evidence="15" type="ORF">ASCRUDRAFT_75449</name>
</gene>
<dbReference type="EC" id="2.7.11.23" evidence="3"/>
<dbReference type="GO" id="GO:0005524">
    <property type="term" value="F:ATP binding"/>
    <property type="evidence" value="ECO:0007669"/>
    <property type="project" value="UniProtKB-UniRule"/>
</dbReference>
<dbReference type="GeneID" id="30966701"/>
<dbReference type="Gene3D" id="1.10.510.10">
    <property type="entry name" value="Transferase(Phosphotransferase) domain 1"/>
    <property type="match status" value="1"/>
</dbReference>
<dbReference type="InParanoid" id="A0A1D2VIE9"/>
<comment type="subcellular location">
    <subcellularLocation>
        <location evidence="1">Nucleus</location>
    </subcellularLocation>
</comment>
<dbReference type="EMBL" id="KV454479">
    <property type="protein sequence ID" value="ODV61431.1"/>
    <property type="molecule type" value="Genomic_DNA"/>
</dbReference>
<evidence type="ECO:0000256" key="3">
    <source>
        <dbReference type="ARBA" id="ARBA00012409"/>
    </source>
</evidence>
<keyword evidence="5 13" id="KW-0723">Serine/threonine-protein kinase</keyword>
<evidence type="ECO:0000256" key="4">
    <source>
        <dbReference type="ARBA" id="ARBA00012425"/>
    </source>
</evidence>
<evidence type="ECO:0000256" key="11">
    <source>
        <dbReference type="ARBA" id="ARBA00041018"/>
    </source>
</evidence>
<evidence type="ECO:0000256" key="13">
    <source>
        <dbReference type="RuleBase" id="RU000304"/>
    </source>
</evidence>
<dbReference type="PROSITE" id="PS00107">
    <property type="entry name" value="PROTEIN_KINASE_ATP"/>
    <property type="match status" value="1"/>
</dbReference>
<organism evidence="15 16">
    <name type="scientific">Ascoidea rubescens DSM 1968</name>
    <dbReference type="NCBI Taxonomy" id="1344418"/>
    <lineage>
        <taxon>Eukaryota</taxon>
        <taxon>Fungi</taxon>
        <taxon>Dikarya</taxon>
        <taxon>Ascomycota</taxon>
        <taxon>Saccharomycotina</taxon>
        <taxon>Saccharomycetes</taxon>
        <taxon>Ascoideaceae</taxon>
        <taxon>Ascoidea</taxon>
    </lineage>
</organism>
<dbReference type="PROSITE" id="PS50011">
    <property type="entry name" value="PROTEIN_KINASE_DOM"/>
    <property type="match status" value="1"/>
</dbReference>
<keyword evidence="10" id="KW-0539">Nucleus</keyword>
<dbReference type="InterPro" id="IPR000719">
    <property type="entry name" value="Prot_kinase_dom"/>
</dbReference>
<evidence type="ECO:0000256" key="5">
    <source>
        <dbReference type="ARBA" id="ARBA00022527"/>
    </source>
</evidence>
<evidence type="ECO:0000256" key="8">
    <source>
        <dbReference type="ARBA" id="ARBA00022777"/>
    </source>
</evidence>
<dbReference type="AlphaFoldDB" id="A0A1D2VIE9"/>
<evidence type="ECO:0000256" key="9">
    <source>
        <dbReference type="ARBA" id="ARBA00022840"/>
    </source>
</evidence>
<keyword evidence="7 12" id="KW-0547">Nucleotide-binding</keyword>
<dbReference type="EC" id="2.7.11.22" evidence="4"/>
<evidence type="ECO:0000256" key="7">
    <source>
        <dbReference type="ARBA" id="ARBA00022741"/>
    </source>
</evidence>
<evidence type="ECO:0000256" key="12">
    <source>
        <dbReference type="PROSITE-ProRule" id="PRU10141"/>
    </source>
</evidence>
<keyword evidence="8 15" id="KW-0418">Kinase</keyword>
<dbReference type="Gene3D" id="3.30.200.20">
    <property type="entry name" value="Phosphorylase Kinase, domain 1"/>
    <property type="match status" value="1"/>
</dbReference>
<evidence type="ECO:0000313" key="16">
    <source>
        <dbReference type="Proteomes" id="UP000095038"/>
    </source>
</evidence>
<evidence type="ECO:0000313" key="15">
    <source>
        <dbReference type="EMBL" id="ODV61431.1"/>
    </source>
</evidence>
<dbReference type="GO" id="GO:0009891">
    <property type="term" value="P:positive regulation of biosynthetic process"/>
    <property type="evidence" value="ECO:0007669"/>
    <property type="project" value="UniProtKB-ARBA"/>
</dbReference>
<accession>A0A1D2VIE9</accession>
<dbReference type="GO" id="GO:0005634">
    <property type="term" value="C:nucleus"/>
    <property type="evidence" value="ECO:0007669"/>
    <property type="project" value="UniProtKB-SubCell"/>
</dbReference>
<dbReference type="SMART" id="SM00220">
    <property type="entry name" value="S_TKc"/>
    <property type="match status" value="1"/>
</dbReference>
<dbReference type="InterPro" id="IPR011009">
    <property type="entry name" value="Kinase-like_dom_sf"/>
</dbReference>
<keyword evidence="9 12" id="KW-0067">ATP-binding</keyword>
<dbReference type="GO" id="GO:0000307">
    <property type="term" value="C:cyclin-dependent protein kinase holoenzyme complex"/>
    <property type="evidence" value="ECO:0007669"/>
    <property type="project" value="UniProtKB-ARBA"/>
</dbReference>
<feature type="binding site" evidence="12">
    <location>
        <position position="63"/>
    </location>
    <ligand>
        <name>ATP</name>
        <dbReference type="ChEBI" id="CHEBI:30616"/>
    </ligand>
</feature>
<dbReference type="OrthoDB" id="28397at2759"/>
<evidence type="ECO:0000259" key="14">
    <source>
        <dbReference type="PROSITE" id="PS50011"/>
    </source>
</evidence>